<name>A0A9D4YAE3_PEA</name>
<evidence type="ECO:0000259" key="1">
    <source>
        <dbReference type="Pfam" id="PF14732"/>
    </source>
</evidence>
<comment type="caution">
    <text evidence="2">The sequence shown here is derived from an EMBL/GenBank/DDBJ whole genome shotgun (WGS) entry which is preliminary data.</text>
</comment>
<keyword evidence="3" id="KW-1185">Reference proteome</keyword>
<gene>
    <name evidence="2" type="ORF">KIW84_022367</name>
</gene>
<dbReference type="Gene3D" id="3.10.290.20">
    <property type="entry name" value="Ubiquitin-like 2 activating enzyme e1b. Chain: B, domain 3"/>
    <property type="match status" value="1"/>
</dbReference>
<dbReference type="InterPro" id="IPR028077">
    <property type="entry name" value="UAE_UbL_dom"/>
</dbReference>
<dbReference type="Pfam" id="PF14732">
    <property type="entry name" value="UAE_UbL"/>
    <property type="match status" value="1"/>
</dbReference>
<dbReference type="EMBL" id="JAMSHJ010000002">
    <property type="protein sequence ID" value="KAI5435913.1"/>
    <property type="molecule type" value="Genomic_DNA"/>
</dbReference>
<reference evidence="2 3" key="1">
    <citation type="journal article" date="2022" name="Nat. Genet.">
        <title>Improved pea reference genome and pan-genome highlight genomic features and evolutionary characteristics.</title>
        <authorList>
            <person name="Yang T."/>
            <person name="Liu R."/>
            <person name="Luo Y."/>
            <person name="Hu S."/>
            <person name="Wang D."/>
            <person name="Wang C."/>
            <person name="Pandey M.K."/>
            <person name="Ge S."/>
            <person name="Xu Q."/>
            <person name="Li N."/>
            <person name="Li G."/>
            <person name="Huang Y."/>
            <person name="Saxena R.K."/>
            <person name="Ji Y."/>
            <person name="Li M."/>
            <person name="Yan X."/>
            <person name="He Y."/>
            <person name="Liu Y."/>
            <person name="Wang X."/>
            <person name="Xiang C."/>
            <person name="Varshney R.K."/>
            <person name="Ding H."/>
            <person name="Gao S."/>
            <person name="Zong X."/>
        </authorList>
    </citation>
    <scope>NUCLEOTIDE SEQUENCE [LARGE SCALE GENOMIC DNA]</scope>
    <source>
        <strain evidence="2 3">cv. Zhongwan 6</strain>
    </source>
</reference>
<evidence type="ECO:0000313" key="2">
    <source>
        <dbReference type="EMBL" id="KAI5435913.1"/>
    </source>
</evidence>
<protein>
    <recommendedName>
        <fullName evidence="1">Ubiquitin/SUMO-activating enzyme ubiquitin-like domain-containing protein</fullName>
    </recommendedName>
</protein>
<dbReference type="Gramene" id="Psat02G0236700-T1">
    <property type="protein sequence ID" value="KAI5435913.1"/>
    <property type="gene ID" value="KIW84_022367"/>
</dbReference>
<dbReference type="AlphaFoldDB" id="A0A9D4YAE3"/>
<evidence type="ECO:0000313" key="3">
    <source>
        <dbReference type="Proteomes" id="UP001058974"/>
    </source>
</evidence>
<organism evidence="2 3">
    <name type="scientific">Pisum sativum</name>
    <name type="common">Garden pea</name>
    <name type="synonym">Lathyrus oleraceus</name>
    <dbReference type="NCBI Taxonomy" id="3888"/>
    <lineage>
        <taxon>Eukaryota</taxon>
        <taxon>Viridiplantae</taxon>
        <taxon>Streptophyta</taxon>
        <taxon>Embryophyta</taxon>
        <taxon>Tracheophyta</taxon>
        <taxon>Spermatophyta</taxon>
        <taxon>Magnoliopsida</taxon>
        <taxon>eudicotyledons</taxon>
        <taxon>Gunneridae</taxon>
        <taxon>Pentapetalae</taxon>
        <taxon>rosids</taxon>
        <taxon>fabids</taxon>
        <taxon>Fabales</taxon>
        <taxon>Fabaceae</taxon>
        <taxon>Papilionoideae</taxon>
        <taxon>50 kb inversion clade</taxon>
        <taxon>NPAAA clade</taxon>
        <taxon>Hologalegina</taxon>
        <taxon>IRL clade</taxon>
        <taxon>Fabeae</taxon>
        <taxon>Lathyrus</taxon>
    </lineage>
</organism>
<feature type="domain" description="Ubiquitin/SUMO-activating enzyme ubiquitin-like" evidence="1">
    <location>
        <begin position="36"/>
        <end position="100"/>
    </location>
</feature>
<sequence>MTYYLERPSRNLLLMPVEPFEPNKSCYVCSESPVLLEINTNRSKLKDVVEKIIKAKLRMNLPLIMNASNLLYEAGDIEDDMVAIYDTNLEKVLAVFPSPVTGGWTTTAETTTFTDCAGCLLTFTNGWFNSDVSLNAIAFLRFCAIRLTDGGLACNKKSSTDGSSP</sequence>
<accession>A0A9D4YAE3</accession>
<proteinExistence type="predicted"/>
<dbReference type="Proteomes" id="UP001058974">
    <property type="component" value="Chromosome 2"/>
</dbReference>